<reference evidence="1" key="1">
    <citation type="submission" date="2018-02" db="EMBL/GenBank/DDBJ databases">
        <title>Rhizophora mucronata_Transcriptome.</title>
        <authorList>
            <person name="Meera S.P."/>
            <person name="Sreeshan A."/>
            <person name="Augustine A."/>
        </authorList>
    </citation>
    <scope>NUCLEOTIDE SEQUENCE</scope>
    <source>
        <tissue evidence="1">Leaf</tissue>
    </source>
</reference>
<protein>
    <submittedName>
        <fullName evidence="1">Uncharacterized protein</fullName>
    </submittedName>
</protein>
<sequence length="59" mass="6624">MYQLCSLLTMAFAKFTTYRTVPCKLLHHSIKLKGIGKPTIRSGTADSKPHLHVQLKLIS</sequence>
<dbReference type="EMBL" id="GGEC01075227">
    <property type="protein sequence ID" value="MBX55711.1"/>
    <property type="molecule type" value="Transcribed_RNA"/>
</dbReference>
<accession>A0A2P2PM30</accession>
<name>A0A2P2PM30_RHIMU</name>
<proteinExistence type="predicted"/>
<evidence type="ECO:0000313" key="1">
    <source>
        <dbReference type="EMBL" id="MBX55711.1"/>
    </source>
</evidence>
<organism evidence="1">
    <name type="scientific">Rhizophora mucronata</name>
    <name type="common">Asiatic mangrove</name>
    <dbReference type="NCBI Taxonomy" id="61149"/>
    <lineage>
        <taxon>Eukaryota</taxon>
        <taxon>Viridiplantae</taxon>
        <taxon>Streptophyta</taxon>
        <taxon>Embryophyta</taxon>
        <taxon>Tracheophyta</taxon>
        <taxon>Spermatophyta</taxon>
        <taxon>Magnoliopsida</taxon>
        <taxon>eudicotyledons</taxon>
        <taxon>Gunneridae</taxon>
        <taxon>Pentapetalae</taxon>
        <taxon>rosids</taxon>
        <taxon>fabids</taxon>
        <taxon>Malpighiales</taxon>
        <taxon>Rhizophoraceae</taxon>
        <taxon>Rhizophora</taxon>
    </lineage>
</organism>
<dbReference type="AlphaFoldDB" id="A0A2P2PM30"/>